<feature type="region of interest" description="Disordered" evidence="1">
    <location>
        <begin position="102"/>
        <end position="130"/>
    </location>
</feature>
<accession>A0A914QFP7</accession>
<keyword evidence="2" id="KW-0812">Transmembrane</keyword>
<sequence length="130" mass="14379">MDATMRYCLVAVASLSFGILIVSCIRILWNKLNEGRAEENAINNRINQIRPPSPPITIYTITTLPNLNDFPANISPTGISDPLPSYRNALLNAAVLHFMDEKTKENKPPDYDTTSITPQDTIGAPPSYHP</sequence>
<evidence type="ECO:0000256" key="1">
    <source>
        <dbReference type="SAM" id="MobiDB-lite"/>
    </source>
</evidence>
<name>A0A914QFP7_9BILA</name>
<feature type="transmembrane region" description="Helical" evidence="2">
    <location>
        <begin position="7"/>
        <end position="29"/>
    </location>
</feature>
<keyword evidence="3" id="KW-1185">Reference proteome</keyword>
<keyword evidence="2" id="KW-1133">Transmembrane helix</keyword>
<organism evidence="3 4">
    <name type="scientific">Panagrolaimus davidi</name>
    <dbReference type="NCBI Taxonomy" id="227884"/>
    <lineage>
        <taxon>Eukaryota</taxon>
        <taxon>Metazoa</taxon>
        <taxon>Ecdysozoa</taxon>
        <taxon>Nematoda</taxon>
        <taxon>Chromadorea</taxon>
        <taxon>Rhabditida</taxon>
        <taxon>Tylenchina</taxon>
        <taxon>Panagrolaimomorpha</taxon>
        <taxon>Panagrolaimoidea</taxon>
        <taxon>Panagrolaimidae</taxon>
        <taxon>Panagrolaimus</taxon>
    </lineage>
</organism>
<proteinExistence type="predicted"/>
<keyword evidence="2" id="KW-0472">Membrane</keyword>
<evidence type="ECO:0000313" key="3">
    <source>
        <dbReference type="Proteomes" id="UP000887578"/>
    </source>
</evidence>
<dbReference type="AlphaFoldDB" id="A0A914QFP7"/>
<dbReference type="Proteomes" id="UP000887578">
    <property type="component" value="Unplaced"/>
</dbReference>
<dbReference type="PROSITE" id="PS51257">
    <property type="entry name" value="PROKAR_LIPOPROTEIN"/>
    <property type="match status" value="1"/>
</dbReference>
<protein>
    <submittedName>
        <fullName evidence="4">Uncharacterized protein</fullName>
    </submittedName>
</protein>
<reference evidence="4" key="1">
    <citation type="submission" date="2022-11" db="UniProtKB">
        <authorList>
            <consortium name="WormBaseParasite"/>
        </authorList>
    </citation>
    <scope>IDENTIFICATION</scope>
</reference>
<dbReference type="WBParaSite" id="PDA_v2.g28267.t1">
    <property type="protein sequence ID" value="PDA_v2.g28267.t1"/>
    <property type="gene ID" value="PDA_v2.g28267"/>
</dbReference>
<evidence type="ECO:0000256" key="2">
    <source>
        <dbReference type="SAM" id="Phobius"/>
    </source>
</evidence>
<evidence type="ECO:0000313" key="4">
    <source>
        <dbReference type="WBParaSite" id="PDA_v2.g28267.t1"/>
    </source>
</evidence>